<evidence type="ECO:0008006" key="3">
    <source>
        <dbReference type="Google" id="ProtNLM"/>
    </source>
</evidence>
<evidence type="ECO:0000313" key="1">
    <source>
        <dbReference type="EMBL" id="AQQ54035.1"/>
    </source>
</evidence>
<evidence type="ECO:0000313" key="2">
    <source>
        <dbReference type="Proteomes" id="UP000188184"/>
    </source>
</evidence>
<dbReference type="Proteomes" id="UP000188184">
    <property type="component" value="Chromosome"/>
</dbReference>
<name>A0A1Q2L0P9_9BACL</name>
<keyword evidence="2" id="KW-1185">Reference proteome</keyword>
<dbReference type="EMBL" id="CP019640">
    <property type="protein sequence ID" value="AQQ54035.1"/>
    <property type="molecule type" value="Genomic_DNA"/>
</dbReference>
<dbReference type="AlphaFoldDB" id="A0A1Q2L0P9"/>
<organism evidence="1 2">
    <name type="scientific">Planococcus lenghuensis</name>
    <dbReference type="NCBI Taxonomy" id="2213202"/>
    <lineage>
        <taxon>Bacteria</taxon>
        <taxon>Bacillati</taxon>
        <taxon>Bacillota</taxon>
        <taxon>Bacilli</taxon>
        <taxon>Bacillales</taxon>
        <taxon>Caryophanaceae</taxon>
        <taxon>Planococcus</taxon>
    </lineage>
</organism>
<dbReference type="KEGG" id="pmar:B0X71_13625"/>
<dbReference type="OrthoDB" id="2453166at2"/>
<reference evidence="1 2" key="1">
    <citation type="submission" date="2017-02" db="EMBL/GenBank/DDBJ databases">
        <title>The complete genomic sequence of a novel cold adapted crude oil-degrading bacterium Planococcus qaidamina Y42.</title>
        <authorList>
            <person name="Yang R."/>
        </authorList>
    </citation>
    <scope>NUCLEOTIDE SEQUENCE [LARGE SCALE GENOMIC DNA]</scope>
    <source>
        <strain evidence="1 2">Y42</strain>
    </source>
</reference>
<protein>
    <recommendedName>
        <fullName evidence="3">DUF3219 family protein</fullName>
    </recommendedName>
</protein>
<sequence>MAAYELRRLQMTKSGEEIEFASGSFLEKELDGNVQYELVMHNVPRYELFLDNLQSEEPVHVTFETFDNKTGRADMNVRTVNKEKPKDNIVELETIHPIEFK</sequence>
<accession>A0A1Q2L0P9</accession>
<gene>
    <name evidence="1" type="ORF">B0X71_13625</name>
</gene>
<proteinExistence type="predicted"/>
<dbReference type="RefSeq" id="WP_077589928.1">
    <property type="nucleotide sequence ID" value="NZ_CP019640.1"/>
</dbReference>